<evidence type="ECO:0000313" key="10">
    <source>
        <dbReference type="Proteomes" id="UP000829291"/>
    </source>
</evidence>
<evidence type="ECO:0000256" key="8">
    <source>
        <dbReference type="ARBA" id="ARBA00023136"/>
    </source>
</evidence>
<evidence type="ECO:0000256" key="1">
    <source>
        <dbReference type="ARBA" id="ARBA00004115"/>
    </source>
</evidence>
<proteinExistence type="inferred from homology"/>
<reference evidence="11" key="1">
    <citation type="submission" date="2025-08" db="UniProtKB">
        <authorList>
            <consortium name="RefSeq"/>
        </authorList>
    </citation>
    <scope>IDENTIFICATION</scope>
    <source>
        <tissue evidence="11">Thorax and Abdomen</tissue>
    </source>
</reference>
<evidence type="ECO:0000256" key="4">
    <source>
        <dbReference type="ARBA" id="ARBA00022692"/>
    </source>
</evidence>
<keyword evidence="6" id="KW-0256">Endoplasmic reticulum</keyword>
<evidence type="ECO:0000256" key="2">
    <source>
        <dbReference type="ARBA" id="ARBA00007695"/>
    </source>
</evidence>
<evidence type="ECO:0000313" key="11">
    <source>
        <dbReference type="RefSeq" id="XP_015512999.1"/>
    </source>
</evidence>
<comment type="subcellular location">
    <subcellularLocation>
        <location evidence="1">Endoplasmic reticulum membrane</location>
        <topology evidence="1">Single-pass type I membrane protein</topology>
    </subcellularLocation>
</comment>
<keyword evidence="7 9" id="KW-1133">Transmembrane helix</keyword>
<feature type="transmembrane region" description="Helical" evidence="9">
    <location>
        <begin position="197"/>
        <end position="214"/>
    </location>
</feature>
<dbReference type="CDD" id="cd22209">
    <property type="entry name" value="EMC10"/>
    <property type="match status" value="1"/>
</dbReference>
<organism evidence="11">
    <name type="scientific">Neodiprion lecontei</name>
    <name type="common">Redheaded pine sawfly</name>
    <dbReference type="NCBI Taxonomy" id="441921"/>
    <lineage>
        <taxon>Eukaryota</taxon>
        <taxon>Metazoa</taxon>
        <taxon>Ecdysozoa</taxon>
        <taxon>Arthropoda</taxon>
        <taxon>Hexapoda</taxon>
        <taxon>Insecta</taxon>
        <taxon>Pterygota</taxon>
        <taxon>Neoptera</taxon>
        <taxon>Endopterygota</taxon>
        <taxon>Hymenoptera</taxon>
        <taxon>Tenthredinoidea</taxon>
        <taxon>Diprionidae</taxon>
        <taxon>Diprioninae</taxon>
        <taxon>Neodiprion</taxon>
    </lineage>
</organism>
<dbReference type="PANTHER" id="PTHR21397:SF4">
    <property type="entry name" value="ER MEMBRANE PROTEIN COMPLEX SUBUNIT 10"/>
    <property type="match status" value="1"/>
</dbReference>
<evidence type="ECO:0000256" key="6">
    <source>
        <dbReference type="ARBA" id="ARBA00022824"/>
    </source>
</evidence>
<dbReference type="FunCoup" id="A0A6J0BDN2">
    <property type="interactions" value="663"/>
</dbReference>
<dbReference type="InParanoid" id="A0A6J0BDN2"/>
<dbReference type="PANTHER" id="PTHR21397">
    <property type="entry name" value="CHROMATIN COMPLEXES SUBUNIT BAP18-RELATED"/>
    <property type="match status" value="1"/>
</dbReference>
<keyword evidence="8 9" id="KW-0472">Membrane</keyword>
<dbReference type="OrthoDB" id="1894652at2759"/>
<dbReference type="AlphaFoldDB" id="A0A6J0BDN2"/>
<sequence>MNSPYTWIPVLLAVILSAVGSELDYDGWLRLRVWHALNKGPMPNFIERGNITVTSVRSGASTVAQAGLKSSELDELRKLAEDDREYRLKASVRGSSGTETTFFTSVPACLVLGSELEDFLTVWLDGAAEPVAVSLSSYGPCSREVPSTQMWTTEVQVRYPEAGPVPDTATYIQKLEREREARERGETKDNRSFLAKYWMYIVPAVIFVLLSSATNPEAGGAGGGGGGAQR</sequence>
<dbReference type="GeneID" id="107219319"/>
<dbReference type="RefSeq" id="XP_015512999.1">
    <property type="nucleotide sequence ID" value="XM_015657513.2"/>
</dbReference>
<dbReference type="Proteomes" id="UP000829291">
    <property type="component" value="Chromosome 6"/>
</dbReference>
<dbReference type="GO" id="GO:0072546">
    <property type="term" value="C:EMC complex"/>
    <property type="evidence" value="ECO:0007669"/>
    <property type="project" value="TreeGrafter"/>
</dbReference>
<evidence type="ECO:0000256" key="5">
    <source>
        <dbReference type="ARBA" id="ARBA00022729"/>
    </source>
</evidence>
<feature type="transmembrane region" description="Helical" evidence="9">
    <location>
        <begin position="6"/>
        <end position="25"/>
    </location>
</feature>
<evidence type="ECO:0000256" key="3">
    <source>
        <dbReference type="ARBA" id="ARBA00020105"/>
    </source>
</evidence>
<protein>
    <recommendedName>
        <fullName evidence="3">ER membrane protein complex subunit 10</fullName>
    </recommendedName>
</protein>
<accession>A0A6J0BDN2</accession>
<keyword evidence="5" id="KW-0732">Signal</keyword>
<evidence type="ECO:0000256" key="7">
    <source>
        <dbReference type="ARBA" id="ARBA00022989"/>
    </source>
</evidence>
<dbReference type="KEGG" id="nlo:107219319"/>
<name>A0A6J0BDN2_NEOLC</name>
<dbReference type="Pfam" id="PF21203">
    <property type="entry name" value="ECM10"/>
    <property type="match status" value="1"/>
</dbReference>
<evidence type="ECO:0000256" key="9">
    <source>
        <dbReference type="SAM" id="Phobius"/>
    </source>
</evidence>
<keyword evidence="4 9" id="KW-0812">Transmembrane</keyword>
<dbReference type="CTD" id="284361"/>
<gene>
    <name evidence="11" type="primary">LOC107219319</name>
</gene>
<comment type="similarity">
    <text evidence="2">Belongs to the EMC10 family.</text>
</comment>
<keyword evidence="10" id="KW-1185">Reference proteome</keyword>